<keyword evidence="3" id="KW-1185">Reference proteome</keyword>
<accession>A0A9P5U7H9</accession>
<dbReference type="PROSITE" id="PS51746">
    <property type="entry name" value="PPM_2"/>
    <property type="match status" value="1"/>
</dbReference>
<organism evidence="2 3">
    <name type="scientific">Rhodocollybia butyracea</name>
    <dbReference type="NCBI Taxonomy" id="206335"/>
    <lineage>
        <taxon>Eukaryota</taxon>
        <taxon>Fungi</taxon>
        <taxon>Dikarya</taxon>
        <taxon>Basidiomycota</taxon>
        <taxon>Agaricomycotina</taxon>
        <taxon>Agaricomycetes</taxon>
        <taxon>Agaricomycetidae</taxon>
        <taxon>Agaricales</taxon>
        <taxon>Marasmiineae</taxon>
        <taxon>Omphalotaceae</taxon>
        <taxon>Rhodocollybia</taxon>
    </lineage>
</organism>
<dbReference type="InterPro" id="IPR001932">
    <property type="entry name" value="PPM-type_phosphatase-like_dom"/>
</dbReference>
<dbReference type="Proteomes" id="UP000772434">
    <property type="component" value="Unassembled WGS sequence"/>
</dbReference>
<dbReference type="CDD" id="cd00143">
    <property type="entry name" value="PP2Cc"/>
    <property type="match status" value="1"/>
</dbReference>
<reference evidence="2" key="1">
    <citation type="submission" date="2020-11" db="EMBL/GenBank/DDBJ databases">
        <authorList>
            <consortium name="DOE Joint Genome Institute"/>
            <person name="Ahrendt S."/>
            <person name="Riley R."/>
            <person name="Andreopoulos W."/>
            <person name="Labutti K."/>
            <person name="Pangilinan J."/>
            <person name="Ruiz-Duenas F.J."/>
            <person name="Barrasa J.M."/>
            <person name="Sanchez-Garcia M."/>
            <person name="Camarero S."/>
            <person name="Miyauchi S."/>
            <person name="Serrano A."/>
            <person name="Linde D."/>
            <person name="Babiker R."/>
            <person name="Drula E."/>
            <person name="Ayuso-Fernandez I."/>
            <person name="Pacheco R."/>
            <person name="Padilla G."/>
            <person name="Ferreira P."/>
            <person name="Barriuso J."/>
            <person name="Kellner H."/>
            <person name="Castanera R."/>
            <person name="Alfaro M."/>
            <person name="Ramirez L."/>
            <person name="Pisabarro A.G."/>
            <person name="Kuo A."/>
            <person name="Tritt A."/>
            <person name="Lipzen A."/>
            <person name="He G."/>
            <person name="Yan M."/>
            <person name="Ng V."/>
            <person name="Cullen D."/>
            <person name="Martin F."/>
            <person name="Rosso M.-N."/>
            <person name="Henrissat B."/>
            <person name="Hibbett D."/>
            <person name="Martinez A.T."/>
            <person name="Grigoriev I.V."/>
        </authorList>
    </citation>
    <scope>NUCLEOTIDE SEQUENCE</scope>
    <source>
        <strain evidence="2">AH 40177</strain>
    </source>
</reference>
<dbReference type="Gene3D" id="3.60.40.10">
    <property type="entry name" value="PPM-type phosphatase domain"/>
    <property type="match status" value="1"/>
</dbReference>
<gene>
    <name evidence="2" type="ORF">BDP27DRAFT_1448088</name>
</gene>
<name>A0A9P5U7H9_9AGAR</name>
<dbReference type="EMBL" id="JADNRY010000056">
    <property type="protein sequence ID" value="KAF9068867.1"/>
    <property type="molecule type" value="Genomic_DNA"/>
</dbReference>
<dbReference type="PANTHER" id="PTHR13832">
    <property type="entry name" value="PROTEIN PHOSPHATASE 2C"/>
    <property type="match status" value="1"/>
</dbReference>
<dbReference type="OrthoDB" id="19329at2759"/>
<dbReference type="SUPFAM" id="SSF81606">
    <property type="entry name" value="PP2C-like"/>
    <property type="match status" value="1"/>
</dbReference>
<sequence length="407" mass="45005">MSIPATADLEALKAAFSQKCTKSFNVCFDNSRIYEAGFQATKPKNEDKTVFFETKLGLMVALFDGHFSDELSEYASQTLPALLCARIETTLAEKGCSLGDAVTESLIKGIEDYDRSLLYDGVINEFPQKDQTDWSDPMWHDQDEVWLVLGWLREHPKFQRARYAVVGTTALVAFIDKAKENVWVASLGDSDAFLGQKSLDGASWDVTRLSDFHNGHNPKEVERLAKEHPGEPPVIRYGRVLENLAVTRALGNHQLKTPLPFARHVLGVIWPAPYIPDFFDKAVVAPGHTSPPYISATPTVCHHSLKPGDILILSSDGLAYELREFSEEDKLLAVVSLAAATSLNSLPTRNTLWSEKLGHGFIGSAEVDNPAERLIENVCFGTNLEQMAEAVKPSGQWDDISALVLFL</sequence>
<dbReference type="GO" id="GO:0004722">
    <property type="term" value="F:protein serine/threonine phosphatase activity"/>
    <property type="evidence" value="ECO:0007669"/>
    <property type="project" value="InterPro"/>
</dbReference>
<evidence type="ECO:0000259" key="1">
    <source>
        <dbReference type="PROSITE" id="PS51746"/>
    </source>
</evidence>
<evidence type="ECO:0000313" key="2">
    <source>
        <dbReference type="EMBL" id="KAF9068867.1"/>
    </source>
</evidence>
<dbReference type="SMART" id="SM00332">
    <property type="entry name" value="PP2Cc"/>
    <property type="match status" value="1"/>
</dbReference>
<dbReference type="PANTHER" id="PTHR13832:SF792">
    <property type="entry name" value="GM14286P"/>
    <property type="match status" value="1"/>
</dbReference>
<feature type="domain" description="PPM-type phosphatase" evidence="1">
    <location>
        <begin position="32"/>
        <end position="407"/>
    </location>
</feature>
<evidence type="ECO:0000313" key="3">
    <source>
        <dbReference type="Proteomes" id="UP000772434"/>
    </source>
</evidence>
<proteinExistence type="predicted"/>
<comment type="caution">
    <text evidence="2">The sequence shown here is derived from an EMBL/GenBank/DDBJ whole genome shotgun (WGS) entry which is preliminary data.</text>
</comment>
<protein>
    <submittedName>
        <fullName evidence="2">Phosphatase 2C-like domain-containing protein</fullName>
    </submittedName>
</protein>
<dbReference type="Pfam" id="PF00481">
    <property type="entry name" value="PP2C"/>
    <property type="match status" value="1"/>
</dbReference>
<dbReference type="InterPro" id="IPR015655">
    <property type="entry name" value="PP2C"/>
</dbReference>
<dbReference type="AlphaFoldDB" id="A0A9P5U7H9"/>
<dbReference type="InterPro" id="IPR036457">
    <property type="entry name" value="PPM-type-like_dom_sf"/>
</dbReference>